<dbReference type="EMBL" id="CAOQHR010000005">
    <property type="protein sequence ID" value="CAI6335386.1"/>
    <property type="molecule type" value="Genomic_DNA"/>
</dbReference>
<feature type="compositionally biased region" description="Polar residues" evidence="1">
    <location>
        <begin position="62"/>
        <end position="76"/>
    </location>
</feature>
<dbReference type="Proteomes" id="UP001152607">
    <property type="component" value="Unassembled WGS sequence"/>
</dbReference>
<sequence length="264" mass="29862">MVKIIIHIPSLRKTLRRLSCGLLCNRAEESTQSIPNQSVSINQHHAGDENDWDLQPEHDVTSGIQNEDSPKTPNISESDKPVSRPSRYRNKRPSPLINDVPGMPLPNASNQEPFVPKEEAAEAAETASNITVEITPIEQEDVTTRPSSWTQEMTEFGRSIFNTSPLQLSPPHTYLNSTASQRHREIDSETLYSLAEETEADVIPSFHPYSIITPPPHISRSKTKSHRARDTAGAKPQLVYRLSTYPPHRQLHPMLRRPLRHRQN</sequence>
<proteinExistence type="predicted"/>
<reference evidence="2" key="1">
    <citation type="submission" date="2023-01" db="EMBL/GenBank/DDBJ databases">
        <authorList>
            <person name="Van Ghelder C."/>
            <person name="Rancurel C."/>
        </authorList>
    </citation>
    <scope>NUCLEOTIDE SEQUENCE</scope>
    <source>
        <strain evidence="2">CNCM I-4278</strain>
    </source>
</reference>
<dbReference type="AlphaFoldDB" id="A0A9W4UFS7"/>
<protein>
    <submittedName>
        <fullName evidence="2">Uncharacterized protein</fullName>
    </submittedName>
</protein>
<name>A0A9W4UFS7_9PLEO</name>
<comment type="caution">
    <text evidence="2">The sequence shown here is derived from an EMBL/GenBank/DDBJ whole genome shotgun (WGS) entry which is preliminary data.</text>
</comment>
<organism evidence="2 3">
    <name type="scientific">Periconia digitata</name>
    <dbReference type="NCBI Taxonomy" id="1303443"/>
    <lineage>
        <taxon>Eukaryota</taxon>
        <taxon>Fungi</taxon>
        <taxon>Dikarya</taxon>
        <taxon>Ascomycota</taxon>
        <taxon>Pezizomycotina</taxon>
        <taxon>Dothideomycetes</taxon>
        <taxon>Pleosporomycetidae</taxon>
        <taxon>Pleosporales</taxon>
        <taxon>Massarineae</taxon>
        <taxon>Periconiaceae</taxon>
        <taxon>Periconia</taxon>
    </lineage>
</organism>
<feature type="region of interest" description="Disordered" evidence="1">
    <location>
        <begin position="43"/>
        <end position="128"/>
    </location>
</feature>
<evidence type="ECO:0000313" key="2">
    <source>
        <dbReference type="EMBL" id="CAI6335386.1"/>
    </source>
</evidence>
<gene>
    <name evidence="2" type="ORF">PDIGIT_LOCUS8467</name>
</gene>
<accession>A0A9W4UFS7</accession>
<feature type="region of interest" description="Disordered" evidence="1">
    <location>
        <begin position="213"/>
        <end position="233"/>
    </location>
</feature>
<evidence type="ECO:0000313" key="3">
    <source>
        <dbReference type="Proteomes" id="UP001152607"/>
    </source>
</evidence>
<keyword evidence="3" id="KW-1185">Reference proteome</keyword>
<evidence type="ECO:0000256" key="1">
    <source>
        <dbReference type="SAM" id="MobiDB-lite"/>
    </source>
</evidence>